<dbReference type="SUPFAM" id="SSF57716">
    <property type="entry name" value="Glucocorticoid receptor-like (DNA-binding domain)"/>
    <property type="match status" value="1"/>
</dbReference>
<feature type="compositionally biased region" description="Low complexity" evidence="2">
    <location>
        <begin position="1435"/>
        <end position="1447"/>
    </location>
</feature>
<feature type="region of interest" description="Disordered" evidence="2">
    <location>
        <begin position="532"/>
        <end position="682"/>
    </location>
</feature>
<dbReference type="GO" id="GO:0008270">
    <property type="term" value="F:zinc ion binding"/>
    <property type="evidence" value="ECO:0007669"/>
    <property type="project" value="UniProtKB-KW"/>
</dbReference>
<comment type="caution">
    <text evidence="4">The sequence shown here is derived from an EMBL/GenBank/DDBJ whole genome shotgun (WGS) entry which is preliminary data.</text>
</comment>
<feature type="compositionally biased region" description="Basic and acidic residues" evidence="2">
    <location>
        <begin position="832"/>
        <end position="855"/>
    </location>
</feature>
<feature type="compositionally biased region" description="Polar residues" evidence="2">
    <location>
        <begin position="1527"/>
        <end position="1542"/>
    </location>
</feature>
<feature type="region of interest" description="Disordered" evidence="2">
    <location>
        <begin position="128"/>
        <end position="473"/>
    </location>
</feature>
<feature type="compositionally biased region" description="Basic and acidic residues" evidence="2">
    <location>
        <begin position="582"/>
        <end position="604"/>
    </location>
</feature>
<feature type="compositionally biased region" description="Basic and acidic residues" evidence="2">
    <location>
        <begin position="234"/>
        <end position="285"/>
    </location>
</feature>
<dbReference type="SMART" id="SM00401">
    <property type="entry name" value="ZnF_GATA"/>
    <property type="match status" value="1"/>
</dbReference>
<feature type="compositionally biased region" description="Low complexity" evidence="2">
    <location>
        <begin position="372"/>
        <end position="443"/>
    </location>
</feature>
<dbReference type="PANTHER" id="PTHR13354:SF11">
    <property type="entry name" value="LYSINE-SPECIFIC DEMETHYLASE 9"/>
    <property type="match status" value="1"/>
</dbReference>
<accession>A0A086J7R5</accession>
<feature type="region of interest" description="Disordered" evidence="2">
    <location>
        <begin position="1874"/>
        <end position="1919"/>
    </location>
</feature>
<feature type="region of interest" description="Disordered" evidence="2">
    <location>
        <begin position="1049"/>
        <end position="1201"/>
    </location>
</feature>
<feature type="compositionally biased region" description="Basic and acidic residues" evidence="2">
    <location>
        <begin position="1108"/>
        <end position="1118"/>
    </location>
</feature>
<dbReference type="InterPro" id="IPR026306">
    <property type="entry name" value="RSBN1/Dpy-2/CEP530"/>
</dbReference>
<feature type="compositionally biased region" description="Basic and acidic residues" evidence="2">
    <location>
        <begin position="756"/>
        <end position="798"/>
    </location>
</feature>
<feature type="compositionally biased region" description="Basic and acidic residues" evidence="2">
    <location>
        <begin position="1172"/>
        <end position="1191"/>
    </location>
</feature>
<feature type="region of interest" description="Disordered" evidence="2">
    <location>
        <begin position="1"/>
        <end position="113"/>
    </location>
</feature>
<feature type="region of interest" description="Disordered" evidence="2">
    <location>
        <begin position="478"/>
        <end position="497"/>
    </location>
</feature>
<dbReference type="PROSITE" id="PS50114">
    <property type="entry name" value="GATA_ZN_FINGER_2"/>
    <property type="match status" value="1"/>
</dbReference>
<keyword evidence="1" id="KW-0863">Zinc-finger</keyword>
<dbReference type="VEuPathDB" id="ToxoDB:TGP89_283840"/>
<feature type="compositionally biased region" description="Basic and acidic residues" evidence="2">
    <location>
        <begin position="1390"/>
        <end position="1405"/>
    </location>
</feature>
<feature type="region of interest" description="Disordered" evidence="2">
    <location>
        <begin position="1768"/>
        <end position="1831"/>
    </location>
</feature>
<feature type="compositionally biased region" description="Polar residues" evidence="2">
    <location>
        <begin position="1294"/>
        <end position="1303"/>
    </location>
</feature>
<dbReference type="InterPro" id="IPR013088">
    <property type="entry name" value="Znf_NHR/GATA"/>
</dbReference>
<dbReference type="GO" id="GO:0006355">
    <property type="term" value="P:regulation of DNA-templated transcription"/>
    <property type="evidence" value="ECO:0007669"/>
    <property type="project" value="InterPro"/>
</dbReference>
<feature type="region of interest" description="Disordered" evidence="2">
    <location>
        <begin position="971"/>
        <end position="995"/>
    </location>
</feature>
<proteinExistence type="predicted"/>
<name>A0A086J7R5_TOXGO</name>
<feature type="region of interest" description="Disordered" evidence="2">
    <location>
        <begin position="1724"/>
        <end position="1755"/>
    </location>
</feature>
<evidence type="ECO:0000313" key="4">
    <source>
        <dbReference type="EMBL" id="KFG28183.1"/>
    </source>
</evidence>
<feature type="region of interest" description="Disordered" evidence="2">
    <location>
        <begin position="753"/>
        <end position="868"/>
    </location>
</feature>
<evidence type="ECO:0000313" key="5">
    <source>
        <dbReference type="Proteomes" id="UP000028828"/>
    </source>
</evidence>
<feature type="compositionally biased region" description="Basic and acidic residues" evidence="2">
    <location>
        <begin position="40"/>
        <end position="81"/>
    </location>
</feature>
<feature type="compositionally biased region" description="Low complexity" evidence="2">
    <location>
        <begin position="1874"/>
        <end position="1886"/>
    </location>
</feature>
<feature type="domain" description="GATA-type" evidence="3">
    <location>
        <begin position="1914"/>
        <end position="1943"/>
    </location>
</feature>
<feature type="compositionally biased region" description="Low complexity" evidence="2">
    <location>
        <begin position="912"/>
        <end position="922"/>
    </location>
</feature>
<feature type="compositionally biased region" description="Basic and acidic residues" evidence="2">
    <location>
        <begin position="1793"/>
        <end position="1803"/>
    </location>
</feature>
<feature type="region of interest" description="Disordered" evidence="2">
    <location>
        <begin position="1224"/>
        <end position="1574"/>
    </location>
</feature>
<feature type="compositionally biased region" description="Basic and acidic residues" evidence="2">
    <location>
        <begin position="1133"/>
        <end position="1145"/>
    </location>
</feature>
<feature type="compositionally biased region" description="Low complexity" evidence="2">
    <location>
        <begin position="128"/>
        <end position="175"/>
    </location>
</feature>
<feature type="region of interest" description="Disordered" evidence="2">
    <location>
        <begin position="1976"/>
        <end position="2012"/>
    </location>
</feature>
<feature type="compositionally biased region" description="Basic and acidic residues" evidence="2">
    <location>
        <begin position="292"/>
        <end position="333"/>
    </location>
</feature>
<dbReference type="GO" id="GO:0005634">
    <property type="term" value="C:nucleus"/>
    <property type="evidence" value="ECO:0007669"/>
    <property type="project" value="InterPro"/>
</dbReference>
<feature type="compositionally biased region" description="Basic and acidic residues" evidence="2">
    <location>
        <begin position="1305"/>
        <end position="1329"/>
    </location>
</feature>
<gene>
    <name evidence="4" type="ORF">TGP89_283840</name>
</gene>
<feature type="compositionally biased region" description="Basic and acidic residues" evidence="2">
    <location>
        <begin position="1234"/>
        <end position="1253"/>
    </location>
</feature>
<feature type="compositionally biased region" description="Basic and acidic residues" evidence="2">
    <location>
        <begin position="186"/>
        <end position="216"/>
    </location>
</feature>
<organism evidence="4 5">
    <name type="scientific">Toxoplasma gondii p89</name>
    <dbReference type="NCBI Taxonomy" id="943119"/>
    <lineage>
        <taxon>Eukaryota</taxon>
        <taxon>Sar</taxon>
        <taxon>Alveolata</taxon>
        <taxon>Apicomplexa</taxon>
        <taxon>Conoidasida</taxon>
        <taxon>Coccidia</taxon>
        <taxon>Eucoccidiorida</taxon>
        <taxon>Eimeriorina</taxon>
        <taxon>Sarcocystidae</taxon>
        <taxon>Toxoplasma</taxon>
    </lineage>
</organism>
<keyword evidence="1" id="KW-0862">Zinc</keyword>
<dbReference type="Proteomes" id="UP000028828">
    <property type="component" value="Unassembled WGS sequence"/>
</dbReference>
<feature type="compositionally biased region" description="Basic and acidic residues" evidence="2">
    <location>
        <begin position="1152"/>
        <end position="1166"/>
    </location>
</feature>
<dbReference type="Gene3D" id="3.30.50.10">
    <property type="entry name" value="Erythroid Transcription Factor GATA-1, subunit A"/>
    <property type="match status" value="1"/>
</dbReference>
<sequence length="2012" mass="216790">MEKSTERAREEKAREKDEHSKGGHSIQPAPETFSFATEMNVREGEKEREEDKEQEHENKEEQEERSGQQREREEQKERATEEVEEEEDRGNNRVAEGKTAMSPWSQNAPCAFEERLEAPRRDAILLSSDSSLSSPSVSVSLCVVSPSSRLPPSSSCSVKTGESNSSSEAAGALSLPNSDQNAPRNFDSEKSSSLLNERREAHLGETETEKRDRTAREMSAPSTLGAREQSAETETDKNEAETEERRDAPGDRCEGEEERRGSDKRAKGEERKAREGSGEEKDERQKKKQRSIRNERENVADREATEKGTGDGEEARKPRTGGLRDKEESEVTQKIEATSKTQKTTERANEEERDAERNQGTKADTAEDEEGNVSSSPVVSNPLPPDLASSRLGSSALSSPSLPSASSSSPSSSASLSSSASSASSASSVSSSCFPLSSSCSQSKTPKRGEVEAAQAGEPQLPAPARRQGVDMEIQTETACASSPGLENPFSSVSAKRDVSDEDLLNLCTKFIHLRSELVRLFSQASTPDLALSMPPSVPATGTGSLVSGAQEDRERGAAFEGLGQGASGCEETVPKRSASQGERKRQREEAEEDSRNLDGEGERTASASFARVSEERSVLSSFLSPEKGDTGREGPCVSPLRPRAEKQLELDDATEATCGRKGRRRSRRAGSLQRDSAGRFEKACSRVAACEVKKLKSQTASWEEARRLVSSRIENPAFLAAELAGSWADPLTPEKKKFSDVHRLKKIQPLFTDCEAEKSATDGEKERRPLNGGHGERRHSERREGRAEREEKQEKRLSSSLPRMHFAGEKNTFSRRMSCDSTLPSQVGACLRREDSLRRSLSEKKQSDTADVHPTRRASVSSPHPSALEALAPCLASSPRSLRRRASLSRLQQTPVFSASEKKSHRPAITSGASSLSSSSGGREENPRDRKSRQRFPSPFLSSPFLPPLLSPDVFSPSAVFPVHSALVHARESPEETTLSSSSSSSSSASSSSSVSSLASSLSLFSHGLAPQPPGRELRSPQSACLSSFEEAFEDGDLFLCSSTPCEAFPSPSSTSLEREDLTRRLLSGSVEGKRTSASPAASETPHTPDSGPAAGLRGRSFANKPPTEELRGDQDGRRRRKRDTVTAVADEGDRLCGRTDESRPQTQGEGPERSTEKKDAGEEREYIDEKDERGKTEDRGKQEDREGRLGLRVSSSSRKRTAAILENLLSDSCPSFFSERKTKILDPWSLSPEKKKAPEEKRRGARARDSEADPGSVALFSSSKKRRNLSVAAEGDRDGEAGREGETELCIFSTSQESSQAPEEGRKRDLEREERSENSSEGSERDGFPTSCLHFARAFPESGPASLSPFDRNANESNRTSPHPSCLLSPFLATRAAISPPPASPQDLRPDLSADLLRGHLRGEGPPGEWPSFPTNTSGKKQSLFSPVPPSPSSSSSASLLPPFFETVYAVSSSRPQNGQRPLADESSAGVSPVSPVSETAGAPKRAQEDLRSSGEAVAVRSGRRKKQEAVVGALNSRGEKTDRNVSLSGPQNPTQSSASLGKAQRYVHSASQREALTRFSPDVASEASRDSSHAFSLSWGSSEASVTFPAVDRGPQDASVSALPAAARFCPPSALREGEGKLELQKSLSLTEGARALKKGAKGCMDSLHGSFASSSCVGTKTFASPFSKRGFFASENRFAPHLSPGACLRENNGDENSLRGPSSGSLFGLEEDFMSPFLCVGNPPNSAVGPETDRREKRGEKSEDVSQQGEREVAAFAAEPCFKGTRGKSRGEAFPGAMRTRRGTALHATRSESRRKVQETGDWTLFPGAPSPAEASLSGRQAKGREAERSSFFFQNPAGEQALPGDACMHSENSNSVAARGVEVEERALPAASAAASLGSSSERPAAHGTRRDARRTKTGGTQRGGGRGREGANSCRLCKARHTPQWRYLDGLPVCNACYMRARKRQQIATGQRKPVSLLLSGFTAAETSSSAALSSLSATLPSVREAHSPHPAGPPSASGNSFPEAA</sequence>
<keyword evidence="1" id="KW-0479">Metal-binding</keyword>
<reference evidence="4 5" key="1">
    <citation type="submission" date="2014-03" db="EMBL/GenBank/DDBJ databases">
        <authorList>
            <person name="Sibley D."/>
            <person name="Venepally P."/>
            <person name="Karamycheva S."/>
            <person name="Hadjithomas M."/>
            <person name="Khan A."/>
            <person name="Brunk B."/>
            <person name="Roos D."/>
            <person name="Caler E."/>
            <person name="Lorenzi H."/>
        </authorList>
    </citation>
    <scope>NUCLEOTIDE SEQUENCE [LARGE SCALE GENOMIC DNA]</scope>
    <source>
        <strain evidence="5">p89</strain>
    </source>
</reference>
<dbReference type="InterPro" id="IPR000679">
    <property type="entry name" value="Znf_GATA"/>
</dbReference>
<dbReference type="GO" id="GO:0043565">
    <property type="term" value="F:sequence-specific DNA binding"/>
    <property type="evidence" value="ECO:0007669"/>
    <property type="project" value="InterPro"/>
</dbReference>
<feature type="compositionally biased region" description="Polar residues" evidence="2">
    <location>
        <begin position="1452"/>
        <end position="1462"/>
    </location>
</feature>
<evidence type="ECO:0000256" key="1">
    <source>
        <dbReference type="PROSITE-ProRule" id="PRU00094"/>
    </source>
</evidence>
<feature type="compositionally biased region" description="Basic and acidic residues" evidence="2">
    <location>
        <begin position="343"/>
        <end position="359"/>
    </location>
</feature>
<feature type="region of interest" description="Disordered" evidence="2">
    <location>
        <begin position="1006"/>
        <end position="1025"/>
    </location>
</feature>
<feature type="compositionally biased region" description="Basic and acidic residues" evidence="2">
    <location>
        <begin position="1"/>
        <end position="21"/>
    </location>
</feature>
<feature type="compositionally biased region" description="Polar residues" evidence="2">
    <location>
        <begin position="1077"/>
        <end position="1089"/>
    </location>
</feature>
<feature type="compositionally biased region" description="Low complexity" evidence="2">
    <location>
        <begin position="1976"/>
        <end position="1986"/>
    </location>
</feature>
<feature type="compositionally biased region" description="Basic and acidic residues" evidence="2">
    <location>
        <begin position="1735"/>
        <end position="1755"/>
    </location>
</feature>
<dbReference type="PANTHER" id="PTHR13354">
    <property type="entry name" value="ROUND SPERMATID BASIC PROTEIN 1"/>
    <property type="match status" value="1"/>
</dbReference>
<dbReference type="OrthoDB" id="349384at2759"/>
<feature type="compositionally biased region" description="Low complexity" evidence="2">
    <location>
        <begin position="980"/>
        <end position="995"/>
    </location>
</feature>
<dbReference type="EMBL" id="AEYI02002466">
    <property type="protein sequence ID" value="KFG28183.1"/>
    <property type="molecule type" value="Genomic_DNA"/>
</dbReference>
<feature type="region of interest" description="Disordered" evidence="2">
    <location>
        <begin position="882"/>
        <end position="941"/>
    </location>
</feature>
<feature type="compositionally biased region" description="Basic and acidic residues" evidence="2">
    <location>
        <begin position="1276"/>
        <end position="1288"/>
    </location>
</feature>
<evidence type="ECO:0000259" key="3">
    <source>
        <dbReference type="PROSITE" id="PS50114"/>
    </source>
</evidence>
<protein>
    <submittedName>
        <fullName evidence="4">GATA zinc finger domain-containing protein</fullName>
    </submittedName>
</protein>
<evidence type="ECO:0000256" key="2">
    <source>
        <dbReference type="SAM" id="MobiDB-lite"/>
    </source>
</evidence>